<keyword evidence="5" id="KW-0862">Zinc</keyword>
<dbReference type="Gene3D" id="1.10.30.10">
    <property type="entry name" value="High mobility group box domain"/>
    <property type="match status" value="1"/>
</dbReference>
<dbReference type="GO" id="GO:0009944">
    <property type="term" value="P:polarity specification of adaxial/abaxial axis"/>
    <property type="evidence" value="ECO:0007669"/>
    <property type="project" value="TreeGrafter"/>
</dbReference>
<keyword evidence="6" id="KW-0539">Nucleus</keyword>
<dbReference type="GO" id="GO:0008270">
    <property type="term" value="F:zinc ion binding"/>
    <property type="evidence" value="ECO:0007669"/>
    <property type="project" value="UniProtKB-KW"/>
</dbReference>
<organism evidence="10">
    <name type="scientific">Cabomba caroliniana</name>
    <name type="common">Carolina fanwort</name>
    <dbReference type="NCBI Taxonomy" id="4426"/>
    <lineage>
        <taxon>Eukaryota</taxon>
        <taxon>Viridiplantae</taxon>
        <taxon>Streptophyta</taxon>
        <taxon>Embryophyta</taxon>
        <taxon>Tracheophyta</taxon>
        <taxon>Spermatophyta</taxon>
        <taxon>Magnoliopsida</taxon>
        <taxon>Nymphaeales</taxon>
        <taxon>Cabombaceae</taxon>
        <taxon>Cabomba</taxon>
    </lineage>
</organism>
<dbReference type="AlphaFoldDB" id="E9RFE2"/>
<evidence type="ECO:0000313" key="10">
    <source>
        <dbReference type="EMBL" id="BAJ83621.1"/>
    </source>
</evidence>
<name>E9RFE2_CABCA</name>
<evidence type="ECO:0000256" key="7">
    <source>
        <dbReference type="SAM" id="MobiDB-lite"/>
    </source>
</evidence>
<evidence type="ECO:0000256" key="3">
    <source>
        <dbReference type="ARBA" id="ARBA00022723"/>
    </source>
</evidence>
<dbReference type="EMBL" id="AB553317">
    <property type="protein sequence ID" value="BAJ83621.1"/>
    <property type="molecule type" value="mRNA"/>
</dbReference>
<feature type="region of interest" description="Disordered" evidence="7">
    <location>
        <begin position="159"/>
        <end position="180"/>
    </location>
</feature>
<proteinExistence type="evidence at transcript level"/>
<gene>
    <name evidence="10" type="primary">CcINO</name>
</gene>
<dbReference type="GO" id="GO:0005634">
    <property type="term" value="C:nucleus"/>
    <property type="evidence" value="ECO:0007669"/>
    <property type="project" value="UniProtKB-SubCell"/>
</dbReference>
<dbReference type="InterPro" id="IPR056776">
    <property type="entry name" value="YABBY_N"/>
</dbReference>
<evidence type="ECO:0000259" key="9">
    <source>
        <dbReference type="Pfam" id="PF24868"/>
    </source>
</evidence>
<evidence type="ECO:0000256" key="5">
    <source>
        <dbReference type="ARBA" id="ARBA00022833"/>
    </source>
</evidence>
<dbReference type="InterPro" id="IPR036910">
    <property type="entry name" value="HMG_box_dom_sf"/>
</dbReference>
<keyword evidence="4" id="KW-0863">Zinc-finger</keyword>
<dbReference type="GO" id="GO:0048481">
    <property type="term" value="P:plant ovule development"/>
    <property type="evidence" value="ECO:0007669"/>
    <property type="project" value="TreeGrafter"/>
</dbReference>
<comment type="subcellular location">
    <subcellularLocation>
        <location evidence="1">Nucleus</location>
    </subcellularLocation>
</comment>
<dbReference type="Pfam" id="PF04690">
    <property type="entry name" value="YABBY"/>
    <property type="match status" value="1"/>
</dbReference>
<dbReference type="Pfam" id="PF24868">
    <property type="entry name" value="YABBY_N"/>
    <property type="match status" value="1"/>
</dbReference>
<dbReference type="InterPro" id="IPR006780">
    <property type="entry name" value="YABBY"/>
</dbReference>
<accession>E9RFE2</accession>
<sequence length="209" mass="23470">MSACNQIIELTEQLCYVQCSFCDTILLVSVPCSSLLKVVPIRCGHCGNLFSVNMLKTSLVPVHLLTSLNNEQGQESSDGDTHLKNGDNSLTASLYDEERRPSFTVNKPPEKRHRAPSAYNRFIKEEIQRLKANDPNITHREAFSTAAKNWAHLPRFQHKAEGATESESLKQSTKAKGKHIDQEILKQGNQCFQQGKVSRQSLSTRTPFE</sequence>
<evidence type="ECO:0000256" key="6">
    <source>
        <dbReference type="ARBA" id="ARBA00023242"/>
    </source>
</evidence>
<feature type="domain" description="YABBY N-terminal" evidence="9">
    <location>
        <begin position="10"/>
        <end position="61"/>
    </location>
</feature>
<evidence type="ECO:0000256" key="4">
    <source>
        <dbReference type="ARBA" id="ARBA00022771"/>
    </source>
</evidence>
<protein>
    <submittedName>
        <fullName evidence="10">INO-like YABBY protein</fullName>
    </submittedName>
</protein>
<reference evidence="10" key="1">
    <citation type="journal article" date="2011" name="Plant J.">
        <title>Ancestral expression patterns and evolutionary diversification of YABBY genes in angiosperms.</title>
        <authorList>
            <person name="Yamada T."/>
            <person name="Yokota S."/>
            <person name="Hirayama Y."/>
            <person name="Imaichi R."/>
            <person name="Kato M."/>
            <person name="Gasser C.S."/>
        </authorList>
    </citation>
    <scope>NUCLEOTIDE SEQUENCE</scope>
    <source>
        <tissue evidence="10">Flower</tissue>
    </source>
</reference>
<keyword evidence="3" id="KW-0479">Metal-binding</keyword>
<dbReference type="GO" id="GO:0045165">
    <property type="term" value="P:cell fate commitment"/>
    <property type="evidence" value="ECO:0007669"/>
    <property type="project" value="TreeGrafter"/>
</dbReference>
<dbReference type="InterPro" id="IPR056775">
    <property type="entry name" value="YABBY_C"/>
</dbReference>
<dbReference type="PANTHER" id="PTHR31675:SF8">
    <property type="entry name" value="AXIAL REGULATOR YABBY 4"/>
    <property type="match status" value="1"/>
</dbReference>
<evidence type="ECO:0000259" key="8">
    <source>
        <dbReference type="Pfam" id="PF04690"/>
    </source>
</evidence>
<comment type="similarity">
    <text evidence="2">Belongs to the YABBY family.</text>
</comment>
<evidence type="ECO:0000256" key="2">
    <source>
        <dbReference type="ARBA" id="ARBA00010325"/>
    </source>
</evidence>
<dbReference type="SUPFAM" id="SSF47095">
    <property type="entry name" value="HMG-box"/>
    <property type="match status" value="1"/>
</dbReference>
<dbReference type="PANTHER" id="PTHR31675">
    <property type="entry name" value="PROTEIN YABBY 6-RELATED"/>
    <property type="match status" value="1"/>
</dbReference>
<feature type="domain" description="YABBY protein C-terminal" evidence="8">
    <location>
        <begin position="99"/>
        <end position="159"/>
    </location>
</feature>
<evidence type="ECO:0000256" key="1">
    <source>
        <dbReference type="ARBA" id="ARBA00004123"/>
    </source>
</evidence>
<feature type="compositionally biased region" description="Polar residues" evidence="7">
    <location>
        <begin position="165"/>
        <end position="174"/>
    </location>
</feature>